<dbReference type="Proteomes" id="UP000887159">
    <property type="component" value="Unassembled WGS sequence"/>
</dbReference>
<keyword evidence="1" id="KW-0547">Nucleotide-binding</keyword>
<dbReference type="PANTHER" id="PTHR10492:SF57">
    <property type="entry name" value="ATP-DEPENDENT DNA HELICASE"/>
    <property type="match status" value="1"/>
</dbReference>
<dbReference type="PANTHER" id="PTHR10492">
    <property type="match status" value="1"/>
</dbReference>
<accession>A0A8X6VTB9</accession>
<evidence type="ECO:0000313" key="1">
    <source>
        <dbReference type="EMBL" id="GFY22040.1"/>
    </source>
</evidence>
<keyword evidence="2" id="KW-1185">Reference proteome</keyword>
<organism evidence="1 2">
    <name type="scientific">Trichonephila clavipes</name>
    <name type="common">Golden silk orbweaver</name>
    <name type="synonym">Nephila clavipes</name>
    <dbReference type="NCBI Taxonomy" id="2585209"/>
    <lineage>
        <taxon>Eukaryota</taxon>
        <taxon>Metazoa</taxon>
        <taxon>Ecdysozoa</taxon>
        <taxon>Arthropoda</taxon>
        <taxon>Chelicerata</taxon>
        <taxon>Arachnida</taxon>
        <taxon>Araneae</taxon>
        <taxon>Araneomorphae</taxon>
        <taxon>Entelegynae</taxon>
        <taxon>Araneoidea</taxon>
        <taxon>Nephilidae</taxon>
        <taxon>Trichonephila</taxon>
    </lineage>
</organism>
<keyword evidence="1" id="KW-0347">Helicase</keyword>
<gene>
    <name evidence="1" type="primary">pif1</name>
    <name evidence="1" type="ORF">TNCV_3296841</name>
</gene>
<protein>
    <submittedName>
        <fullName evidence="1">ATP-dependent DNA helicase</fullName>
    </submittedName>
</protein>
<proteinExistence type="predicted"/>
<evidence type="ECO:0000313" key="2">
    <source>
        <dbReference type="Proteomes" id="UP000887159"/>
    </source>
</evidence>
<keyword evidence="1" id="KW-0378">Hydrolase</keyword>
<sequence length="186" mass="21122">MGICDTLKEVEIDQAIEEPTEIMHINQDSETELPDQEVDPELFDVVKTHMVHGPCGSYNPRSPCMKNGICSKRFPKLFSTETVTSEGGYPFYRRRSPENCGIRMTIQSRASCIDIDNRWIVPFSPVLSRTFRAHINVELCRSIKSIKYICKYVNKGSDLVVFGVQNANDEVTSYQNGRYISTSEAI</sequence>
<name>A0A8X6VTB9_TRICX</name>
<dbReference type="EMBL" id="BMAU01021359">
    <property type="protein sequence ID" value="GFY22040.1"/>
    <property type="molecule type" value="Genomic_DNA"/>
</dbReference>
<comment type="caution">
    <text evidence="1">The sequence shown here is derived from an EMBL/GenBank/DDBJ whole genome shotgun (WGS) entry which is preliminary data.</text>
</comment>
<dbReference type="AlphaFoldDB" id="A0A8X6VTB9"/>
<dbReference type="GO" id="GO:0004386">
    <property type="term" value="F:helicase activity"/>
    <property type="evidence" value="ECO:0007669"/>
    <property type="project" value="UniProtKB-KW"/>
</dbReference>
<keyword evidence="1" id="KW-0067">ATP-binding</keyword>
<reference evidence="1" key="1">
    <citation type="submission" date="2020-08" db="EMBL/GenBank/DDBJ databases">
        <title>Multicomponent nature underlies the extraordinary mechanical properties of spider dragline silk.</title>
        <authorList>
            <person name="Kono N."/>
            <person name="Nakamura H."/>
            <person name="Mori M."/>
            <person name="Yoshida Y."/>
            <person name="Ohtoshi R."/>
            <person name="Malay A.D."/>
            <person name="Moran D.A.P."/>
            <person name="Tomita M."/>
            <person name="Numata K."/>
            <person name="Arakawa K."/>
        </authorList>
    </citation>
    <scope>NUCLEOTIDE SEQUENCE</scope>
</reference>